<dbReference type="AlphaFoldDB" id="A0A2T4Q3L7"/>
<keyword evidence="2" id="KW-0808">Transferase</keyword>
<dbReference type="Gene3D" id="3.40.630.30">
    <property type="match status" value="1"/>
</dbReference>
<accession>A0A2T4Q3L7</accession>
<dbReference type="InterPro" id="IPR000182">
    <property type="entry name" value="GNAT_dom"/>
</dbReference>
<protein>
    <submittedName>
        <fullName evidence="2">GNAT family N-acetyltransferase</fullName>
    </submittedName>
</protein>
<dbReference type="RefSeq" id="WP_107533158.1">
    <property type="nucleotide sequence ID" value="NZ_JASCSE010000002.1"/>
</dbReference>
<dbReference type="PANTHER" id="PTHR43617:SF33">
    <property type="entry name" value="SPORE COAT POLYSACCHARIDE BIOSYNTHESIS PROTEIN SPSD"/>
    <property type="match status" value="1"/>
</dbReference>
<reference evidence="2 3" key="1">
    <citation type="journal article" date="2016" name="Front. Microbiol.">
        <title>Comprehensive Phylogenetic Analysis of Bovine Non-aureus Staphylococci Species Based on Whole-Genome Sequencing.</title>
        <authorList>
            <person name="Naushad S."/>
            <person name="Barkema H.W."/>
            <person name="Luby C."/>
            <person name="Condas L.A."/>
            <person name="Nobrega D.B."/>
            <person name="Carson D.A."/>
            <person name="De Buck J."/>
        </authorList>
    </citation>
    <scope>NUCLEOTIDE SEQUENCE [LARGE SCALE GENOMIC DNA]</scope>
    <source>
        <strain evidence="2 3">SNUC 2993</strain>
    </source>
</reference>
<feature type="domain" description="N-acetyltransferase" evidence="1">
    <location>
        <begin position="2"/>
        <end position="170"/>
    </location>
</feature>
<dbReference type="EMBL" id="PZEV01000002">
    <property type="protein sequence ID" value="PTI52511.1"/>
    <property type="molecule type" value="Genomic_DNA"/>
</dbReference>
<gene>
    <name evidence="2" type="ORF">BU085_01045</name>
</gene>
<dbReference type="GO" id="GO:0016747">
    <property type="term" value="F:acyltransferase activity, transferring groups other than amino-acyl groups"/>
    <property type="evidence" value="ECO:0007669"/>
    <property type="project" value="InterPro"/>
</dbReference>
<name>A0A2T4Q3L7_STAWA</name>
<dbReference type="Proteomes" id="UP000240717">
    <property type="component" value="Unassembled WGS sequence"/>
</dbReference>
<proteinExistence type="predicted"/>
<dbReference type="STRING" id="1194526.A284_02655"/>
<dbReference type="PROSITE" id="PS51186">
    <property type="entry name" value="GNAT"/>
    <property type="match status" value="1"/>
</dbReference>
<evidence type="ECO:0000313" key="2">
    <source>
        <dbReference type="EMBL" id="PTI52511.1"/>
    </source>
</evidence>
<dbReference type="InterPro" id="IPR016181">
    <property type="entry name" value="Acyl_CoA_acyltransferase"/>
</dbReference>
<dbReference type="InterPro" id="IPR050276">
    <property type="entry name" value="MshD_Acetyltransferase"/>
</dbReference>
<dbReference type="SUPFAM" id="SSF55729">
    <property type="entry name" value="Acyl-CoA N-acyltransferases (Nat)"/>
    <property type="match status" value="1"/>
</dbReference>
<organism evidence="2 3">
    <name type="scientific">Staphylococcus warneri</name>
    <dbReference type="NCBI Taxonomy" id="1292"/>
    <lineage>
        <taxon>Bacteria</taxon>
        <taxon>Bacillati</taxon>
        <taxon>Bacillota</taxon>
        <taxon>Bacilli</taxon>
        <taxon>Bacillales</taxon>
        <taxon>Staphylococcaceae</taxon>
        <taxon>Staphylococcus</taxon>
    </lineage>
</organism>
<evidence type="ECO:0000259" key="1">
    <source>
        <dbReference type="PROSITE" id="PS51186"/>
    </source>
</evidence>
<dbReference type="CDD" id="cd04301">
    <property type="entry name" value="NAT_SF"/>
    <property type="match status" value="1"/>
</dbReference>
<dbReference type="PANTHER" id="PTHR43617">
    <property type="entry name" value="L-AMINO ACID N-ACETYLTRANSFERASE"/>
    <property type="match status" value="1"/>
</dbReference>
<comment type="caution">
    <text evidence="2">The sequence shown here is derived from an EMBL/GenBank/DDBJ whole genome shotgun (WGS) entry which is preliminary data.</text>
</comment>
<sequence length="170" mass="20044">MKQIREVSIEEVETLQKIAIDTFYETFGPFYTDDNLQKYFDSAFNIETLKKELQEPLSFYYFFTEDDDIVGYTKFNVDDAQTEPHGPDYLEVQRIYFYQSHQGGGRGKKFIDLAVEKAKAYKKSKIWLGVWENNPQAIKFYESRGFVETGHHEFITGDVVDRDIIMEKEL</sequence>
<dbReference type="Pfam" id="PF00583">
    <property type="entry name" value="Acetyltransf_1"/>
    <property type="match status" value="1"/>
</dbReference>
<evidence type="ECO:0000313" key="3">
    <source>
        <dbReference type="Proteomes" id="UP000240717"/>
    </source>
</evidence>